<dbReference type="EMBL" id="JACHJV010000001">
    <property type="protein sequence ID" value="MBB4922431.1"/>
    <property type="molecule type" value="Genomic_DNA"/>
</dbReference>
<gene>
    <name evidence="3" type="ORF">FHR34_001424</name>
</gene>
<sequence>MNGLTDSLSTWGNRQLLRAGFAWDHSHDPRLTELRTFLETRLLPFTTVTSAPGAAAPGIGYAGVPHGLVKIHQLLERQRDQGRPTRPPLRGTIDRDAVLTGRQLPPGDLVAVGCTAEQAARLPRRAALVLPYRLHLIVDLPAEPGAWRRNVSRRERQWGEARRHDPEVGLEIATDDASFDWFYDHMHLPTMRERHGERARSEKRVRARECLYRQGMLAFVTFGGERVSGTLCVWDKATSTLTLRLVGVLEGDFSLYDRGALRVADHLLLDWADQHRISHVDFGGTEAWLSQGTFRWKRKFGARAAAAPNHLANLAVWWHARNDTPAVRDFLVANPALERLPGGKLRAVYFEDAHRPARHDLSHSCANVTEARTVHLDAYLADLSADPMQSNTVTPDPAKLDPAKLDPAKGEPTDVRPPGGPTVVR</sequence>
<dbReference type="SUPFAM" id="SSF55729">
    <property type="entry name" value="Acyl-CoA N-acyltransferases (Nat)"/>
    <property type="match status" value="1"/>
</dbReference>
<dbReference type="Proteomes" id="UP000540506">
    <property type="component" value="Unassembled WGS sequence"/>
</dbReference>
<feature type="domain" description="BioF2-like acetyltransferase" evidence="2">
    <location>
        <begin position="148"/>
        <end position="298"/>
    </location>
</feature>
<evidence type="ECO:0000313" key="3">
    <source>
        <dbReference type="EMBL" id="MBB4922431.1"/>
    </source>
</evidence>
<accession>A0A7W7QZ01</accession>
<feature type="region of interest" description="Disordered" evidence="1">
    <location>
        <begin position="387"/>
        <end position="425"/>
    </location>
</feature>
<evidence type="ECO:0000259" key="2">
    <source>
        <dbReference type="Pfam" id="PF13480"/>
    </source>
</evidence>
<dbReference type="RefSeq" id="WP_184934606.1">
    <property type="nucleotide sequence ID" value="NZ_JACHJV010000001.1"/>
</dbReference>
<dbReference type="Gene3D" id="3.40.630.30">
    <property type="match status" value="1"/>
</dbReference>
<dbReference type="Pfam" id="PF13480">
    <property type="entry name" value="Acetyltransf_6"/>
    <property type="match status" value="1"/>
</dbReference>
<protein>
    <recommendedName>
        <fullName evidence="2">BioF2-like acetyltransferase domain-containing protein</fullName>
    </recommendedName>
</protein>
<comment type="caution">
    <text evidence="3">The sequence shown here is derived from an EMBL/GenBank/DDBJ whole genome shotgun (WGS) entry which is preliminary data.</text>
</comment>
<organism evidence="3 4">
    <name type="scientific">Kitasatospora kifunensis</name>
    <name type="common">Streptomyces kifunensis</name>
    <dbReference type="NCBI Taxonomy" id="58351"/>
    <lineage>
        <taxon>Bacteria</taxon>
        <taxon>Bacillati</taxon>
        <taxon>Actinomycetota</taxon>
        <taxon>Actinomycetes</taxon>
        <taxon>Kitasatosporales</taxon>
        <taxon>Streptomycetaceae</taxon>
        <taxon>Kitasatospora</taxon>
    </lineage>
</organism>
<dbReference type="AlphaFoldDB" id="A0A7W7QZ01"/>
<dbReference type="InterPro" id="IPR038740">
    <property type="entry name" value="BioF2-like_GNAT_dom"/>
</dbReference>
<feature type="compositionally biased region" description="Basic and acidic residues" evidence="1">
    <location>
        <begin position="398"/>
        <end position="414"/>
    </location>
</feature>
<evidence type="ECO:0000313" key="4">
    <source>
        <dbReference type="Proteomes" id="UP000540506"/>
    </source>
</evidence>
<keyword evidence="4" id="KW-1185">Reference proteome</keyword>
<name>A0A7W7QZ01_KITKI</name>
<reference evidence="3 4" key="1">
    <citation type="submission" date="2020-08" db="EMBL/GenBank/DDBJ databases">
        <title>Sequencing the genomes of 1000 actinobacteria strains.</title>
        <authorList>
            <person name="Klenk H.-P."/>
        </authorList>
    </citation>
    <scope>NUCLEOTIDE SEQUENCE [LARGE SCALE GENOMIC DNA]</scope>
    <source>
        <strain evidence="3 4">DSM 41654</strain>
    </source>
</reference>
<evidence type="ECO:0000256" key="1">
    <source>
        <dbReference type="SAM" id="MobiDB-lite"/>
    </source>
</evidence>
<dbReference type="InterPro" id="IPR016181">
    <property type="entry name" value="Acyl_CoA_acyltransferase"/>
</dbReference>
<proteinExistence type="predicted"/>